<proteinExistence type="predicted"/>
<comment type="caution">
    <text evidence="4">The sequence shown here is derived from an EMBL/GenBank/DDBJ whole genome shotgun (WGS) entry which is preliminary data.</text>
</comment>
<reference evidence="4 5" key="1">
    <citation type="submission" date="2018-10" db="EMBL/GenBank/DDBJ databases">
        <title>Iterative Subtractive Binning of Freshwater Chronoseries Metagenomes Recovers Nearly Complete Genomes from over Four Hundred Novel Species.</title>
        <authorList>
            <person name="Rodriguez-R L.M."/>
            <person name="Tsementzi D."/>
            <person name="Luo C."/>
            <person name="Konstantinidis K.T."/>
        </authorList>
    </citation>
    <scope>NUCLEOTIDE SEQUENCE [LARGE SCALE GENOMIC DNA]</scope>
    <source>
        <strain evidence="4">WB7_2B_003</strain>
        <strain evidence="2">WB8_1A_003</strain>
        <strain evidence="3">WB8_2A_004</strain>
    </source>
</reference>
<evidence type="ECO:0000313" key="4">
    <source>
        <dbReference type="EMBL" id="NCU62547.1"/>
    </source>
</evidence>
<sequence>MGNLKTKSTKKKILIYFITAIVITVVILIIIVFATQKSALEKCADAGHIYIWGEQNKAYINKSFKEKMNDNKSFKDFPYTKLFGICDQSQKQYPEMFKEKWGR</sequence>
<keyword evidence="1" id="KW-0812">Transmembrane</keyword>
<evidence type="ECO:0000256" key="1">
    <source>
        <dbReference type="SAM" id="Phobius"/>
    </source>
</evidence>
<keyword evidence="1" id="KW-0472">Membrane</keyword>
<protein>
    <submittedName>
        <fullName evidence="4">Uncharacterized protein</fullName>
    </submittedName>
</protein>
<keyword evidence="1" id="KW-1133">Transmembrane helix</keyword>
<dbReference type="EMBL" id="RGGN01000004">
    <property type="protein sequence ID" value="NCU62547.1"/>
    <property type="molecule type" value="Genomic_DNA"/>
</dbReference>
<dbReference type="Proteomes" id="UP000747791">
    <property type="component" value="Unassembled WGS sequence"/>
</dbReference>
<dbReference type="EMBL" id="RGMI01000019">
    <property type="protein sequence ID" value="NCU50325.1"/>
    <property type="molecule type" value="Genomic_DNA"/>
</dbReference>
<organism evidence="4 5">
    <name type="scientific">Candidatus Fonsibacter lacus</name>
    <dbReference type="NCBI Taxonomy" id="2576439"/>
    <lineage>
        <taxon>Bacteria</taxon>
        <taxon>Pseudomonadati</taxon>
        <taxon>Pseudomonadota</taxon>
        <taxon>Alphaproteobacteria</taxon>
        <taxon>Candidatus Pelagibacterales</taxon>
        <taxon>Candidatus Pelagibacterales incertae sedis</taxon>
        <taxon>Candidatus Fonsibacter</taxon>
    </lineage>
</organism>
<accession>A0A845S7M5</accession>
<dbReference type="Proteomes" id="UP000572953">
    <property type="component" value="Unassembled WGS sequence"/>
</dbReference>
<dbReference type="EMBL" id="RGOB01000005">
    <property type="protein sequence ID" value="NCU52785.1"/>
    <property type="molecule type" value="Genomic_DNA"/>
</dbReference>
<dbReference type="AlphaFoldDB" id="A0A845S7M5"/>
<evidence type="ECO:0000313" key="5">
    <source>
        <dbReference type="Proteomes" id="UP000572953"/>
    </source>
</evidence>
<evidence type="ECO:0000313" key="3">
    <source>
        <dbReference type="EMBL" id="NCU52785.1"/>
    </source>
</evidence>
<feature type="transmembrane region" description="Helical" evidence="1">
    <location>
        <begin position="13"/>
        <end position="34"/>
    </location>
</feature>
<dbReference type="Proteomes" id="UP000699985">
    <property type="component" value="Unassembled WGS sequence"/>
</dbReference>
<evidence type="ECO:0000313" key="2">
    <source>
        <dbReference type="EMBL" id="NCU50325.1"/>
    </source>
</evidence>
<name>A0A845S7M5_9PROT</name>
<gene>
    <name evidence="4" type="ORF">EBV78_00390</name>
    <name evidence="2" type="ORF">EBX29_00895</name>
    <name evidence="3" type="ORF">EBX74_00505</name>
</gene>